<dbReference type="Pfam" id="PF09299">
    <property type="entry name" value="Mu-transpos_C"/>
    <property type="match status" value="1"/>
</dbReference>
<organism evidence="2 3">
    <name type="scientific">Enterococcus faecium</name>
    <name type="common">Streptococcus faecium</name>
    <dbReference type="NCBI Taxonomy" id="1352"/>
    <lineage>
        <taxon>Bacteria</taxon>
        <taxon>Bacillati</taxon>
        <taxon>Bacillota</taxon>
        <taxon>Bacilli</taxon>
        <taxon>Lactobacillales</taxon>
        <taxon>Enterococcaceae</taxon>
        <taxon>Enterococcus</taxon>
    </lineage>
</organism>
<dbReference type="GO" id="GO:0003676">
    <property type="term" value="F:nucleic acid binding"/>
    <property type="evidence" value="ECO:0007669"/>
    <property type="project" value="InterPro"/>
</dbReference>
<dbReference type="GO" id="GO:0015074">
    <property type="term" value="P:DNA integration"/>
    <property type="evidence" value="ECO:0007669"/>
    <property type="project" value="InterPro"/>
</dbReference>
<dbReference type="SUPFAM" id="SSF50610">
    <property type="entry name" value="mu transposase, C-terminal domain"/>
    <property type="match status" value="1"/>
</dbReference>
<dbReference type="Pfam" id="PF00665">
    <property type="entry name" value="rve"/>
    <property type="match status" value="1"/>
</dbReference>
<dbReference type="Gene3D" id="1.10.10.60">
    <property type="entry name" value="Homeodomain-like"/>
    <property type="match status" value="1"/>
</dbReference>
<geneLocation type="plasmid" evidence="2">
    <name>p5</name>
</geneLocation>
<evidence type="ECO:0000313" key="2">
    <source>
        <dbReference type="EMBL" id="MDC4249332.1"/>
    </source>
</evidence>
<evidence type="ECO:0000313" key="3">
    <source>
        <dbReference type="Proteomes" id="UP001141166"/>
    </source>
</evidence>
<dbReference type="InterPro" id="IPR036388">
    <property type="entry name" value="WH-like_DNA-bd_sf"/>
</dbReference>
<dbReference type="Gene3D" id="1.10.10.10">
    <property type="entry name" value="Winged helix-like DNA-binding domain superfamily/Winged helix DNA-binding domain"/>
    <property type="match status" value="1"/>
</dbReference>
<proteinExistence type="predicted"/>
<protein>
    <submittedName>
        <fullName evidence="2">Mu transposase C-terminal domain-containing protein</fullName>
    </submittedName>
</protein>
<sequence>MKKMEKQTLTSFSDQQRIDAMKKYKIIEPYLNKQETIKEIAIKNKVPTRTLYRWVQKYEHDGLVGLIRKTRTDFEQIRVSEEVQQKIEEFVLRYKKISTKTLSRKIASYCKENKLDIPSYSQIYKLRKRIPKSLIQLAHEGERIYKENYDLIAIREATRPNEIWQADHTLLNINLLDEKGNINRPWLTIILDDYSRAVAGYYLSFSAPSAINTSLTLHQAIWTKKDSSWPICGIPENFYTDHGSDFTSNFMEQVAVDLRINLIFSTIGIPRGRGKIERFFQTINQMLLEGLPGYIENNCNEKLLTIQEFKEKLHCFLINEYNQTNHSSIKVSPIKKWSEHLFLPNMPNSLEELDLLLLEIPKTRKVHSDGIHFQGLRYTNPNLSAFVGEPVLIRYTPNDLAEIRVFYKNRFLCNAISPDISNYEINMDDLIFARNKRKKLLKQKIQVPSSVELLIEEKKYEEITNPPKKSALKRYYNE</sequence>
<keyword evidence="2" id="KW-0614">Plasmid</keyword>
<dbReference type="PANTHER" id="PTHR35004">
    <property type="entry name" value="TRANSPOSASE RV3428C-RELATED"/>
    <property type="match status" value="1"/>
</dbReference>
<feature type="domain" description="Integrase catalytic" evidence="1">
    <location>
        <begin position="156"/>
        <end position="341"/>
    </location>
</feature>
<accession>A0A9X4B7D6</accession>
<dbReference type="EMBL" id="JAMWMK010000149">
    <property type="protein sequence ID" value="MDC4249332.1"/>
    <property type="molecule type" value="Genomic_DNA"/>
</dbReference>
<dbReference type="InterPro" id="IPR001584">
    <property type="entry name" value="Integrase_cat-core"/>
</dbReference>
<dbReference type="Gene3D" id="3.30.420.10">
    <property type="entry name" value="Ribonuclease H-like superfamily/Ribonuclease H"/>
    <property type="match status" value="1"/>
</dbReference>
<dbReference type="InterPro" id="IPR015378">
    <property type="entry name" value="Transposase-like_Mu_C"/>
</dbReference>
<reference evidence="2" key="1">
    <citation type="submission" date="2022-05" db="EMBL/GenBank/DDBJ databases">
        <title>Draft genome sequences of Clostridium perfringens strains isolated from Peru.</title>
        <authorList>
            <person name="Hurtado R."/>
            <person name="Lima L."/>
            <person name="Sousa T."/>
            <person name="Jaiswal A.K."/>
            <person name="Tiwari S."/>
            <person name="Maturrano L."/>
            <person name="Brenig B."/>
            <person name="Azevedo V."/>
        </authorList>
    </citation>
    <scope>NUCLEOTIDE SEQUENCE</scope>
    <source>
        <strain evidence="2">CP4</strain>
        <plasmid evidence="2">p5</plasmid>
    </source>
</reference>
<dbReference type="AlphaFoldDB" id="A0A9X4B7D6"/>
<dbReference type="Proteomes" id="UP001141166">
    <property type="component" value="Unassembled WGS sequence"/>
</dbReference>
<dbReference type="PROSITE" id="PS50994">
    <property type="entry name" value="INTEGRASE"/>
    <property type="match status" value="1"/>
</dbReference>
<comment type="caution">
    <text evidence="2">The sequence shown here is derived from an EMBL/GenBank/DDBJ whole genome shotgun (WGS) entry which is preliminary data.</text>
</comment>
<gene>
    <name evidence="2" type="ORF">M3X98_15500</name>
</gene>
<dbReference type="SUPFAM" id="SSF53098">
    <property type="entry name" value="Ribonuclease H-like"/>
    <property type="match status" value="1"/>
</dbReference>
<name>A0A9X4B7D6_ENTFC</name>
<dbReference type="InterPro" id="IPR009057">
    <property type="entry name" value="Homeodomain-like_sf"/>
</dbReference>
<dbReference type="SUPFAM" id="SSF46689">
    <property type="entry name" value="Homeodomain-like"/>
    <property type="match status" value="1"/>
</dbReference>
<dbReference type="InterPro" id="IPR036397">
    <property type="entry name" value="RNaseH_sf"/>
</dbReference>
<dbReference type="PANTHER" id="PTHR35004:SF6">
    <property type="entry name" value="TRANSPOSASE"/>
    <property type="match status" value="1"/>
</dbReference>
<dbReference type="InterPro" id="IPR009004">
    <property type="entry name" value="Transposase_Mu_C"/>
</dbReference>
<dbReference type="Pfam" id="PF13565">
    <property type="entry name" value="HTH_32"/>
    <property type="match status" value="1"/>
</dbReference>
<dbReference type="InterPro" id="IPR012337">
    <property type="entry name" value="RNaseH-like_sf"/>
</dbReference>
<dbReference type="RefSeq" id="WP_272471610.1">
    <property type="nucleotide sequence ID" value="NZ_JAMWMK010000149.1"/>
</dbReference>
<evidence type="ECO:0000259" key="1">
    <source>
        <dbReference type="PROSITE" id="PS50994"/>
    </source>
</evidence>